<keyword evidence="2" id="KW-1003">Cell membrane</keyword>
<keyword evidence="4 6" id="KW-1133">Transmembrane helix</keyword>
<name>A0ABS8HQK3_9FIRM</name>
<evidence type="ECO:0000256" key="1">
    <source>
        <dbReference type="ARBA" id="ARBA00004651"/>
    </source>
</evidence>
<feature type="transmembrane region" description="Helical" evidence="6">
    <location>
        <begin position="113"/>
        <end position="134"/>
    </location>
</feature>
<accession>A0ABS8HQK3</accession>
<evidence type="ECO:0000256" key="6">
    <source>
        <dbReference type="SAM" id="Phobius"/>
    </source>
</evidence>
<evidence type="ECO:0000256" key="3">
    <source>
        <dbReference type="ARBA" id="ARBA00022692"/>
    </source>
</evidence>
<comment type="caution">
    <text evidence="7">The sequence shown here is derived from an EMBL/GenBank/DDBJ whole genome shotgun (WGS) entry which is preliminary data.</text>
</comment>
<feature type="transmembrane region" description="Helical" evidence="6">
    <location>
        <begin position="71"/>
        <end position="93"/>
    </location>
</feature>
<dbReference type="PANTHER" id="PTHR30086">
    <property type="entry name" value="ARGININE EXPORTER PROTEIN ARGO"/>
    <property type="match status" value="1"/>
</dbReference>
<dbReference type="Proteomes" id="UP001165492">
    <property type="component" value="Unassembled WGS sequence"/>
</dbReference>
<dbReference type="PANTHER" id="PTHR30086:SF20">
    <property type="entry name" value="ARGININE EXPORTER PROTEIN ARGO-RELATED"/>
    <property type="match status" value="1"/>
</dbReference>
<feature type="transmembrane region" description="Helical" evidence="6">
    <location>
        <begin position="41"/>
        <end position="65"/>
    </location>
</feature>
<evidence type="ECO:0000313" key="7">
    <source>
        <dbReference type="EMBL" id="MCC5465450.1"/>
    </source>
</evidence>
<feature type="transmembrane region" description="Helical" evidence="6">
    <location>
        <begin position="6"/>
        <end position="29"/>
    </location>
</feature>
<reference evidence="7" key="1">
    <citation type="submission" date="2021-11" db="EMBL/GenBank/DDBJ databases">
        <title>Description of a new species Pelosinus isolated from the bottom sediments of Lake Baikal.</title>
        <authorList>
            <person name="Zakharyuk A."/>
        </authorList>
    </citation>
    <scope>NUCLEOTIDE SEQUENCE</scope>
    <source>
        <strain evidence="7">Bkl1</strain>
    </source>
</reference>
<protein>
    <submittedName>
        <fullName evidence="7">LysE family translocator</fullName>
    </submittedName>
</protein>
<organism evidence="7 8">
    <name type="scientific">Pelosinus baikalensis</name>
    <dbReference type="NCBI Taxonomy" id="2892015"/>
    <lineage>
        <taxon>Bacteria</taxon>
        <taxon>Bacillati</taxon>
        <taxon>Bacillota</taxon>
        <taxon>Negativicutes</taxon>
        <taxon>Selenomonadales</taxon>
        <taxon>Sporomusaceae</taxon>
        <taxon>Pelosinus</taxon>
    </lineage>
</organism>
<keyword evidence="3 6" id="KW-0812">Transmembrane</keyword>
<gene>
    <name evidence="7" type="ORF">LMF89_08760</name>
</gene>
<keyword evidence="5 6" id="KW-0472">Membrane</keyword>
<dbReference type="RefSeq" id="WP_229534698.1">
    <property type="nucleotide sequence ID" value="NZ_JAJHJB010000009.1"/>
</dbReference>
<evidence type="ECO:0000256" key="2">
    <source>
        <dbReference type="ARBA" id="ARBA00022475"/>
    </source>
</evidence>
<feature type="transmembrane region" description="Helical" evidence="6">
    <location>
        <begin position="191"/>
        <end position="206"/>
    </location>
</feature>
<comment type="subcellular location">
    <subcellularLocation>
        <location evidence="1">Cell membrane</location>
        <topology evidence="1">Multi-pass membrane protein</topology>
    </subcellularLocation>
</comment>
<evidence type="ECO:0000256" key="5">
    <source>
        <dbReference type="ARBA" id="ARBA00023136"/>
    </source>
</evidence>
<feature type="transmembrane region" description="Helical" evidence="6">
    <location>
        <begin position="146"/>
        <end position="170"/>
    </location>
</feature>
<proteinExistence type="predicted"/>
<dbReference type="InterPro" id="IPR001123">
    <property type="entry name" value="LeuE-type"/>
</dbReference>
<dbReference type="Pfam" id="PF01810">
    <property type="entry name" value="LysE"/>
    <property type="match status" value="1"/>
</dbReference>
<evidence type="ECO:0000256" key="4">
    <source>
        <dbReference type="ARBA" id="ARBA00022989"/>
    </source>
</evidence>
<sequence length="208" mass="22670">MFGIVHYEMFLLAGIILNLTPGPDTIYVLSRSISQGRRAGIYSALGISSGGLVHTLLAALGLSVILAQSYFVFTIVKIAGAFYLAYLGITTLLAKNSTLVSPNGEVMSNQDLYLQGLLTSVLNPKVALFFLSFLPQFIVLENSYGILPFILLGVTFVTTGTLWCLLLVFFSSGMTNFLRQRSRATHMMNKVCGGIYLLLGVKILTVER</sequence>
<dbReference type="PIRSF" id="PIRSF006324">
    <property type="entry name" value="LeuE"/>
    <property type="match status" value="1"/>
</dbReference>
<keyword evidence="8" id="KW-1185">Reference proteome</keyword>
<evidence type="ECO:0000313" key="8">
    <source>
        <dbReference type="Proteomes" id="UP001165492"/>
    </source>
</evidence>
<dbReference type="EMBL" id="JAJHJB010000009">
    <property type="protein sequence ID" value="MCC5465450.1"/>
    <property type="molecule type" value="Genomic_DNA"/>
</dbReference>